<keyword evidence="4 7" id="KW-0812">Transmembrane</keyword>
<feature type="transmembrane region" description="Helical" evidence="7">
    <location>
        <begin position="168"/>
        <end position="188"/>
    </location>
</feature>
<organism evidence="9 10">
    <name type="scientific">Nocardioides panacis</name>
    <dbReference type="NCBI Taxonomy" id="2849501"/>
    <lineage>
        <taxon>Bacteria</taxon>
        <taxon>Bacillati</taxon>
        <taxon>Actinomycetota</taxon>
        <taxon>Actinomycetes</taxon>
        <taxon>Propionibacteriales</taxon>
        <taxon>Nocardioidaceae</taxon>
        <taxon>Nocardioides</taxon>
    </lineage>
</organism>
<reference evidence="9" key="1">
    <citation type="submission" date="2021-06" db="EMBL/GenBank/DDBJ databases">
        <title>Complete genome sequence of Nocardioides sp. G188.</title>
        <authorList>
            <person name="Im W.-T."/>
        </authorList>
    </citation>
    <scope>NUCLEOTIDE SEQUENCE</scope>
    <source>
        <strain evidence="9">G188</strain>
    </source>
</reference>
<keyword evidence="5 7" id="KW-1133">Transmembrane helix</keyword>
<dbReference type="EMBL" id="CP077062">
    <property type="protein sequence ID" value="QWZ09885.1"/>
    <property type="molecule type" value="Genomic_DNA"/>
</dbReference>
<evidence type="ECO:0000256" key="4">
    <source>
        <dbReference type="ARBA" id="ARBA00022692"/>
    </source>
</evidence>
<proteinExistence type="predicted"/>
<evidence type="ECO:0000313" key="10">
    <source>
        <dbReference type="Proteomes" id="UP000683575"/>
    </source>
</evidence>
<evidence type="ECO:0000256" key="7">
    <source>
        <dbReference type="SAM" id="Phobius"/>
    </source>
</evidence>
<gene>
    <name evidence="9" type="ORF">KRR39_09225</name>
</gene>
<keyword evidence="2" id="KW-0813">Transport</keyword>
<evidence type="ECO:0000256" key="2">
    <source>
        <dbReference type="ARBA" id="ARBA00022448"/>
    </source>
</evidence>
<dbReference type="InterPro" id="IPR005829">
    <property type="entry name" value="Sugar_transporter_CS"/>
</dbReference>
<protein>
    <submittedName>
        <fullName evidence="9">MHS family MFS transporter</fullName>
    </submittedName>
</protein>
<comment type="subcellular location">
    <subcellularLocation>
        <location evidence="1">Cell membrane</location>
        <topology evidence="1">Multi-pass membrane protein</topology>
    </subcellularLocation>
</comment>
<sequence length="450" mass="47994">MTLDPNQAAGAQDAAQTAERGRQVRKAALASTVGTTIEWYDYFLYGTAAALVFPEVFFPSSSHYVGTLESFATYFVGFAARPIGAAIFGHWGDRIGRKATLIITLVLMGLSTTLIGFLPGAATWGVAAPLVLVLLRVVQGIAVGGEWSGSVLLSMEWGDQRRRGLMGSWPQLGVASGLILGTGFLTLVSTGTSETAFVSWGWRIPFLCSLVLVAVGLYIRLQILETPMFAKLVEEKAVQKAPVLEVIKRHPKEIVLSALLRMSEQMPFYVVTAFVLAYLTDDQHGYSNDFVLVGTLVAAAIEFVLLPFFGHLSDVVGRKRVYMTGAAIMGVWGFVYFAMLDSGVGWVVFLALALGLVPHAMQYGPQGALIAESFPTSLRYGGAGLGYQLASVVAGGPAALIATFLIHQFGTGYAVAAYIAVAAVITLAACAAITDYSRSDITDDATYART</sequence>
<dbReference type="CDD" id="cd17369">
    <property type="entry name" value="MFS_ShiA_like"/>
    <property type="match status" value="1"/>
</dbReference>
<dbReference type="KEGG" id="nps:KRR39_09225"/>
<dbReference type="GO" id="GO:0005886">
    <property type="term" value="C:plasma membrane"/>
    <property type="evidence" value="ECO:0007669"/>
    <property type="project" value="UniProtKB-SubCell"/>
</dbReference>
<feature type="transmembrane region" description="Helical" evidence="7">
    <location>
        <begin position="200"/>
        <end position="221"/>
    </location>
</feature>
<dbReference type="InterPro" id="IPR005828">
    <property type="entry name" value="MFS_sugar_transport-like"/>
</dbReference>
<evidence type="ECO:0000256" key="5">
    <source>
        <dbReference type="ARBA" id="ARBA00022989"/>
    </source>
</evidence>
<feature type="domain" description="Major facilitator superfamily (MFS) profile" evidence="8">
    <location>
        <begin position="27"/>
        <end position="440"/>
    </location>
</feature>
<dbReference type="RefSeq" id="WP_216941731.1">
    <property type="nucleotide sequence ID" value="NZ_CP077062.1"/>
</dbReference>
<feature type="transmembrane region" description="Helical" evidence="7">
    <location>
        <begin position="124"/>
        <end position="147"/>
    </location>
</feature>
<dbReference type="PANTHER" id="PTHR43045">
    <property type="entry name" value="SHIKIMATE TRANSPORTER"/>
    <property type="match status" value="1"/>
</dbReference>
<dbReference type="PROSITE" id="PS50850">
    <property type="entry name" value="MFS"/>
    <property type="match status" value="1"/>
</dbReference>
<keyword evidence="6 7" id="KW-0472">Membrane</keyword>
<name>A0A975T2N2_9ACTN</name>
<dbReference type="PROSITE" id="PS00217">
    <property type="entry name" value="SUGAR_TRANSPORT_2"/>
    <property type="match status" value="1"/>
</dbReference>
<evidence type="ECO:0000256" key="3">
    <source>
        <dbReference type="ARBA" id="ARBA00022475"/>
    </source>
</evidence>
<feature type="transmembrane region" description="Helical" evidence="7">
    <location>
        <begin position="71"/>
        <end position="92"/>
    </location>
</feature>
<accession>A0A975T2N2</accession>
<feature type="transmembrane region" description="Helical" evidence="7">
    <location>
        <begin position="412"/>
        <end position="433"/>
    </location>
</feature>
<feature type="transmembrane region" description="Helical" evidence="7">
    <location>
        <begin position="99"/>
        <end position="118"/>
    </location>
</feature>
<feature type="transmembrane region" description="Helical" evidence="7">
    <location>
        <begin position="258"/>
        <end position="278"/>
    </location>
</feature>
<dbReference type="InterPro" id="IPR011701">
    <property type="entry name" value="MFS"/>
</dbReference>
<dbReference type="Pfam" id="PF00083">
    <property type="entry name" value="Sugar_tr"/>
    <property type="match status" value="1"/>
</dbReference>
<feature type="transmembrane region" description="Helical" evidence="7">
    <location>
        <begin position="290"/>
        <end position="309"/>
    </location>
</feature>
<dbReference type="GO" id="GO:0022857">
    <property type="term" value="F:transmembrane transporter activity"/>
    <property type="evidence" value="ECO:0007669"/>
    <property type="project" value="InterPro"/>
</dbReference>
<dbReference type="Proteomes" id="UP000683575">
    <property type="component" value="Chromosome"/>
</dbReference>
<evidence type="ECO:0000256" key="1">
    <source>
        <dbReference type="ARBA" id="ARBA00004651"/>
    </source>
</evidence>
<keyword evidence="10" id="KW-1185">Reference proteome</keyword>
<dbReference type="Pfam" id="PF07690">
    <property type="entry name" value="MFS_1"/>
    <property type="match status" value="1"/>
</dbReference>
<dbReference type="AlphaFoldDB" id="A0A975T2N2"/>
<evidence type="ECO:0000259" key="8">
    <source>
        <dbReference type="PROSITE" id="PS50850"/>
    </source>
</evidence>
<dbReference type="InterPro" id="IPR020846">
    <property type="entry name" value="MFS_dom"/>
</dbReference>
<keyword evidence="3" id="KW-1003">Cell membrane</keyword>
<feature type="transmembrane region" description="Helical" evidence="7">
    <location>
        <begin position="385"/>
        <end position="406"/>
    </location>
</feature>
<evidence type="ECO:0000256" key="6">
    <source>
        <dbReference type="ARBA" id="ARBA00023136"/>
    </source>
</evidence>
<evidence type="ECO:0000313" key="9">
    <source>
        <dbReference type="EMBL" id="QWZ09885.1"/>
    </source>
</evidence>
<dbReference type="PANTHER" id="PTHR43045:SF1">
    <property type="entry name" value="SHIKIMATE TRANSPORTER"/>
    <property type="match status" value="1"/>
</dbReference>